<dbReference type="Pfam" id="PF00326">
    <property type="entry name" value="Peptidase_S9"/>
    <property type="match status" value="1"/>
</dbReference>
<evidence type="ECO:0000259" key="1">
    <source>
        <dbReference type="Pfam" id="PF00326"/>
    </source>
</evidence>
<name>A0A0N5AS64_9BILA</name>
<evidence type="ECO:0000313" key="2">
    <source>
        <dbReference type="Proteomes" id="UP000046393"/>
    </source>
</evidence>
<protein>
    <submittedName>
        <fullName evidence="3">Peptidase_S9 domain-containing protein</fullName>
    </submittedName>
</protein>
<feature type="domain" description="Peptidase S9 prolyl oligopeptidase catalytic" evidence="1">
    <location>
        <begin position="412"/>
        <end position="618"/>
    </location>
</feature>
<dbReference type="Proteomes" id="UP000046393">
    <property type="component" value="Unplaced"/>
</dbReference>
<sequence length="628" mass="70368">MKTISEYGTWSSSIDAYALISGNCRTICELQVSNGYVFWTEQNFDGRCIICRFKDGILEQWTPPEQSKIILVHEYGGGSFIVVDEIVYFVTLDGIFIQARKDSEPKVLVRSSKNSRFADFCYWKEFLYAVNEVHLDDGSGTVEDVLVKISLDGSVTKIISGADFYACPRVSPNGKYIAWMQWNSPFMPWDDTQIKVAKLSDDGCVGEVVSEISKSGVNFHGLQWSPKSELYVISDETGWWNVYSIDVTGNKLGQNVYKVDREIGTPPWVFGDRQFATSNTGMLLNVSGQLVFKSKAGEVRKLSLKDYEEFSHLSLWESYAFCIASGPRRSTSVIRIHLDSEKVDVIRESIDSKKIEEYDISSPRNLTFESWSTDVSGWFYPPYSRSYEAPKQSLPPVILMAHGGPTAKASNSLSMKVQFFTSRGFAVFDVNYRGSTGYGTKFRNKLQGRWGIVDRDDMINAARYLVNKSMVDFKKVCIMGSSAGGLSVLNAVMDCGLFAAAASLYGVSDLVGLCKNTHKFERAYNEQLIGSYPQELNEYVSRSPAYKSEELMCPTCFFHGTRDVVVPIIHSLHLHESLKSRSIPTALVIFPGEGHGFRGHDAIKMSIAGVYYFFCRILEIAPSVSVEV</sequence>
<dbReference type="STRING" id="451379.A0A0N5AS64"/>
<dbReference type="InterPro" id="IPR029058">
    <property type="entry name" value="AB_hydrolase_fold"/>
</dbReference>
<keyword evidence="2" id="KW-1185">Reference proteome</keyword>
<organism evidence="2 3">
    <name type="scientific">Syphacia muris</name>
    <dbReference type="NCBI Taxonomy" id="451379"/>
    <lineage>
        <taxon>Eukaryota</taxon>
        <taxon>Metazoa</taxon>
        <taxon>Ecdysozoa</taxon>
        <taxon>Nematoda</taxon>
        <taxon>Chromadorea</taxon>
        <taxon>Rhabditida</taxon>
        <taxon>Spirurina</taxon>
        <taxon>Oxyuridomorpha</taxon>
        <taxon>Oxyuroidea</taxon>
        <taxon>Oxyuridae</taxon>
        <taxon>Syphacia</taxon>
    </lineage>
</organism>
<dbReference type="PANTHER" id="PTHR43056:SF5">
    <property type="entry name" value="PEPTIDASE S9 PROLYL OLIGOPEPTIDASE CATALYTIC DOMAIN-CONTAINING PROTEIN"/>
    <property type="match status" value="1"/>
</dbReference>
<dbReference type="AlphaFoldDB" id="A0A0N5AS64"/>
<dbReference type="GO" id="GO:0008236">
    <property type="term" value="F:serine-type peptidase activity"/>
    <property type="evidence" value="ECO:0007669"/>
    <property type="project" value="InterPro"/>
</dbReference>
<dbReference type="SUPFAM" id="SSF53474">
    <property type="entry name" value="alpha/beta-Hydrolases"/>
    <property type="match status" value="1"/>
</dbReference>
<dbReference type="PANTHER" id="PTHR43056">
    <property type="entry name" value="PEPTIDASE S9 PROLYL OLIGOPEPTIDASE"/>
    <property type="match status" value="1"/>
</dbReference>
<reference evidence="3" key="1">
    <citation type="submission" date="2017-02" db="UniProtKB">
        <authorList>
            <consortium name="WormBaseParasite"/>
        </authorList>
    </citation>
    <scope>IDENTIFICATION</scope>
</reference>
<accession>A0A0N5AS64</accession>
<dbReference type="GO" id="GO:0006508">
    <property type="term" value="P:proteolysis"/>
    <property type="evidence" value="ECO:0007669"/>
    <property type="project" value="InterPro"/>
</dbReference>
<dbReference type="SUPFAM" id="SSF82171">
    <property type="entry name" value="DPP6 N-terminal domain-like"/>
    <property type="match status" value="1"/>
</dbReference>
<dbReference type="WBParaSite" id="SMUV_0000761701-mRNA-1">
    <property type="protein sequence ID" value="SMUV_0000761701-mRNA-1"/>
    <property type="gene ID" value="SMUV_0000761701"/>
</dbReference>
<evidence type="ECO:0000313" key="3">
    <source>
        <dbReference type="WBParaSite" id="SMUV_0000761701-mRNA-1"/>
    </source>
</evidence>
<proteinExistence type="predicted"/>
<dbReference type="Gene3D" id="3.40.50.1820">
    <property type="entry name" value="alpha/beta hydrolase"/>
    <property type="match status" value="1"/>
</dbReference>
<dbReference type="InterPro" id="IPR050585">
    <property type="entry name" value="Xaa-Pro_dipeptidyl-ppase/CocE"/>
</dbReference>
<dbReference type="Gene3D" id="2.120.10.30">
    <property type="entry name" value="TolB, C-terminal domain"/>
    <property type="match status" value="1"/>
</dbReference>
<dbReference type="InterPro" id="IPR001375">
    <property type="entry name" value="Peptidase_S9_cat"/>
</dbReference>
<dbReference type="InterPro" id="IPR011042">
    <property type="entry name" value="6-blade_b-propeller_TolB-like"/>
</dbReference>